<protein>
    <recommendedName>
        <fullName evidence="2">Autophagy-related protein 101</fullName>
    </recommendedName>
</protein>
<evidence type="ECO:0000256" key="2">
    <source>
        <dbReference type="ARBA" id="ARBA00018874"/>
    </source>
</evidence>
<dbReference type="Proteomes" id="UP000186922">
    <property type="component" value="Unassembled WGS sequence"/>
</dbReference>
<evidence type="ECO:0000256" key="3">
    <source>
        <dbReference type="ARBA" id="ARBA00023006"/>
    </source>
</evidence>
<comment type="caution">
    <text evidence="4">The sequence shown here is derived from an EMBL/GenBank/DDBJ whole genome shotgun (WGS) entry which is preliminary data.</text>
</comment>
<evidence type="ECO:0000313" key="4">
    <source>
        <dbReference type="EMBL" id="GAU96735.1"/>
    </source>
</evidence>
<dbReference type="OrthoDB" id="10259639at2759"/>
<evidence type="ECO:0000256" key="1">
    <source>
        <dbReference type="ARBA" id="ARBA00007130"/>
    </source>
</evidence>
<dbReference type="GO" id="GO:1990316">
    <property type="term" value="C:Atg1/ULK1 kinase complex"/>
    <property type="evidence" value="ECO:0007669"/>
    <property type="project" value="TreeGrafter"/>
</dbReference>
<dbReference type="GO" id="GO:0019901">
    <property type="term" value="F:protein kinase binding"/>
    <property type="evidence" value="ECO:0007669"/>
    <property type="project" value="TreeGrafter"/>
</dbReference>
<dbReference type="GO" id="GO:0000045">
    <property type="term" value="P:autophagosome assembly"/>
    <property type="evidence" value="ECO:0007669"/>
    <property type="project" value="TreeGrafter"/>
</dbReference>
<accession>A0A1D1V7I5</accession>
<dbReference type="InterPro" id="IPR012445">
    <property type="entry name" value="ATG101"/>
</dbReference>
<keyword evidence="5" id="KW-1185">Reference proteome</keyword>
<sequence length="223" mass="25590">MNARRHVIDIKCDVRQVEDCASCLFHTILFHRTLGKFTFREDKAGHQTIVIGTVGFDDVDCASVDLSYVRCSSPDLKQAVSREVIPFARSLQQDTSNSSAAISLEFYEKRPRGLSVMGHDKLPWEIWLLKFSLAQIDTESDRQRYRHELAPVLSDKMLMVVDAMNRYEYVPKNPHKDQLGLVFDVSFPDVQPYLFRIGRNFEPNTAQSVSKSMGKFLRDALEQ</sequence>
<dbReference type="STRING" id="947166.A0A1D1V7I5"/>
<keyword evidence="3" id="KW-0072">Autophagy</keyword>
<evidence type="ECO:0000313" key="5">
    <source>
        <dbReference type="Proteomes" id="UP000186922"/>
    </source>
</evidence>
<dbReference type="Pfam" id="PF07855">
    <property type="entry name" value="ATG101"/>
    <property type="match status" value="1"/>
</dbReference>
<dbReference type="PANTHER" id="PTHR13292">
    <property type="entry name" value="AUTOPHAGY-RELATED PROTEIN 101"/>
    <property type="match status" value="1"/>
</dbReference>
<name>A0A1D1V7I5_RAMVA</name>
<comment type="similarity">
    <text evidence="1">Belongs to the ATG101 family.</text>
</comment>
<proteinExistence type="inferred from homology"/>
<dbReference type="AlphaFoldDB" id="A0A1D1V7I5"/>
<dbReference type="EMBL" id="BDGG01000003">
    <property type="protein sequence ID" value="GAU96735.1"/>
    <property type="molecule type" value="Genomic_DNA"/>
</dbReference>
<dbReference type="PANTHER" id="PTHR13292:SF0">
    <property type="entry name" value="AUTOPHAGY-RELATED PROTEIN 101"/>
    <property type="match status" value="1"/>
</dbReference>
<organism evidence="4 5">
    <name type="scientific">Ramazzottius varieornatus</name>
    <name type="common">Water bear</name>
    <name type="synonym">Tardigrade</name>
    <dbReference type="NCBI Taxonomy" id="947166"/>
    <lineage>
        <taxon>Eukaryota</taxon>
        <taxon>Metazoa</taxon>
        <taxon>Ecdysozoa</taxon>
        <taxon>Tardigrada</taxon>
        <taxon>Eutardigrada</taxon>
        <taxon>Parachela</taxon>
        <taxon>Hypsibioidea</taxon>
        <taxon>Ramazzottiidae</taxon>
        <taxon>Ramazzottius</taxon>
    </lineage>
</organism>
<reference evidence="4 5" key="1">
    <citation type="journal article" date="2016" name="Nat. Commun.">
        <title>Extremotolerant tardigrade genome and improved radiotolerance of human cultured cells by tardigrade-unique protein.</title>
        <authorList>
            <person name="Hashimoto T."/>
            <person name="Horikawa D.D."/>
            <person name="Saito Y."/>
            <person name="Kuwahara H."/>
            <person name="Kozuka-Hata H."/>
            <person name="Shin-I T."/>
            <person name="Minakuchi Y."/>
            <person name="Ohishi K."/>
            <person name="Motoyama A."/>
            <person name="Aizu T."/>
            <person name="Enomoto A."/>
            <person name="Kondo K."/>
            <person name="Tanaka S."/>
            <person name="Hara Y."/>
            <person name="Koshikawa S."/>
            <person name="Sagara H."/>
            <person name="Miura T."/>
            <person name="Yokobori S."/>
            <person name="Miyagawa K."/>
            <person name="Suzuki Y."/>
            <person name="Kubo T."/>
            <person name="Oyama M."/>
            <person name="Kohara Y."/>
            <person name="Fujiyama A."/>
            <person name="Arakawa K."/>
            <person name="Katayama T."/>
            <person name="Toyoda A."/>
            <person name="Kunieda T."/>
        </authorList>
    </citation>
    <scope>NUCLEOTIDE SEQUENCE [LARGE SCALE GENOMIC DNA]</scope>
    <source>
        <strain evidence="4 5">YOKOZUNA-1</strain>
    </source>
</reference>
<dbReference type="GO" id="GO:0000407">
    <property type="term" value="C:phagophore assembly site"/>
    <property type="evidence" value="ECO:0007669"/>
    <property type="project" value="TreeGrafter"/>
</dbReference>
<gene>
    <name evidence="4" type="primary">RvY_08136-1</name>
    <name evidence="4" type="synonym">RvY_08136.1</name>
    <name evidence="4" type="ORF">RvY_08136</name>
</gene>